<evidence type="ECO:0000313" key="10">
    <source>
        <dbReference type="Proteomes" id="UP001302349"/>
    </source>
</evidence>
<keyword evidence="5 7" id="KW-1133">Transmembrane helix</keyword>
<dbReference type="PANTHER" id="PTHR42751">
    <property type="entry name" value="SODIUM/HYDROGEN EXCHANGER FAMILY/TRKA DOMAIN PROTEIN"/>
    <property type="match status" value="1"/>
</dbReference>
<keyword evidence="10" id="KW-1185">Reference proteome</keyword>
<gene>
    <name evidence="9" type="ORF">RT717_10515</name>
</gene>
<comment type="subcellular location">
    <subcellularLocation>
        <location evidence="1">Membrane</location>
        <topology evidence="1">Multi-pass membrane protein</topology>
    </subcellularLocation>
</comment>
<comment type="similarity">
    <text evidence="2">Belongs to the monovalent cation:proton antiporter 2 (CPA2) transporter (TC 2.A.37) family.</text>
</comment>
<feature type="transmembrane region" description="Helical" evidence="7">
    <location>
        <begin position="217"/>
        <end position="247"/>
    </location>
</feature>
<dbReference type="Proteomes" id="UP001302349">
    <property type="component" value="Chromosome"/>
</dbReference>
<dbReference type="InterPro" id="IPR038770">
    <property type="entry name" value="Na+/solute_symporter_sf"/>
</dbReference>
<accession>A0ABZ0IZF6</accession>
<evidence type="ECO:0000256" key="4">
    <source>
        <dbReference type="ARBA" id="ARBA00022692"/>
    </source>
</evidence>
<feature type="transmembrane region" description="Helical" evidence="7">
    <location>
        <begin position="6"/>
        <end position="23"/>
    </location>
</feature>
<evidence type="ECO:0000256" key="5">
    <source>
        <dbReference type="ARBA" id="ARBA00022989"/>
    </source>
</evidence>
<organism evidence="9 10">
    <name type="scientific">Imperialibacter roseus</name>
    <dbReference type="NCBI Taxonomy" id="1324217"/>
    <lineage>
        <taxon>Bacteria</taxon>
        <taxon>Pseudomonadati</taxon>
        <taxon>Bacteroidota</taxon>
        <taxon>Cytophagia</taxon>
        <taxon>Cytophagales</taxon>
        <taxon>Flammeovirgaceae</taxon>
        <taxon>Imperialibacter</taxon>
    </lineage>
</organism>
<keyword evidence="3" id="KW-0813">Transport</keyword>
<protein>
    <submittedName>
        <fullName evidence="9">Cation:proton antiporter</fullName>
    </submittedName>
</protein>
<feature type="transmembrane region" description="Helical" evidence="7">
    <location>
        <begin position="259"/>
        <end position="281"/>
    </location>
</feature>
<keyword evidence="4 7" id="KW-0812">Transmembrane</keyword>
<evidence type="ECO:0000313" key="9">
    <source>
        <dbReference type="EMBL" id="WOK09067.1"/>
    </source>
</evidence>
<sequence>MHLPILLTIGIIFGITILVVLACNYFKIPYLVGFLLTGIIVSPTTFGILNGATEVEVFAEIGVILLLFSVGLEFSIKNLLKIKKYVLVGGTLQVIFTILLSTLLSKLFGVSWNQAVFLGFIVTCSSTAIVIKQLQDRIEIPTSHGKLILAILLFQDIAIVPMMLLVPILSGQSSDWVMDIAILVLKLGALLAGAVLAARYLIPPFLATVMKTKSQEVFLIATIFIVCMITTITSYLGLSLALGAFIAGLIVAETDYNKLAISCFLPFRYVFISFFFISLGMLLDYRVFLENPLLVMMGVFLILIVKFFGGFLAGKSLRVSTKTAIISSLMIMQIGEFSFILVKAGFNQGLISETNFKVFIPVAIITMAITPLVIQNADRLSNIFAKTSSV</sequence>
<dbReference type="Pfam" id="PF00999">
    <property type="entry name" value="Na_H_Exchanger"/>
    <property type="match status" value="1"/>
</dbReference>
<evidence type="ECO:0000256" key="7">
    <source>
        <dbReference type="SAM" id="Phobius"/>
    </source>
</evidence>
<feature type="transmembrane region" description="Helical" evidence="7">
    <location>
        <begin position="86"/>
        <end position="109"/>
    </location>
</feature>
<evidence type="ECO:0000256" key="6">
    <source>
        <dbReference type="ARBA" id="ARBA00023136"/>
    </source>
</evidence>
<dbReference type="PANTHER" id="PTHR42751:SF3">
    <property type="entry name" value="SODIUM_GLUTAMATE SYMPORTER"/>
    <property type="match status" value="1"/>
</dbReference>
<evidence type="ECO:0000259" key="8">
    <source>
        <dbReference type="Pfam" id="PF00999"/>
    </source>
</evidence>
<evidence type="ECO:0000256" key="2">
    <source>
        <dbReference type="ARBA" id="ARBA00005551"/>
    </source>
</evidence>
<feature type="transmembrane region" description="Helical" evidence="7">
    <location>
        <begin position="147"/>
        <end position="170"/>
    </location>
</feature>
<evidence type="ECO:0000256" key="3">
    <source>
        <dbReference type="ARBA" id="ARBA00022448"/>
    </source>
</evidence>
<dbReference type="EMBL" id="CP136051">
    <property type="protein sequence ID" value="WOK09067.1"/>
    <property type="molecule type" value="Genomic_DNA"/>
</dbReference>
<evidence type="ECO:0000256" key="1">
    <source>
        <dbReference type="ARBA" id="ARBA00004141"/>
    </source>
</evidence>
<keyword evidence="6 7" id="KW-0472">Membrane</keyword>
<feature type="domain" description="Cation/H+ exchanger transmembrane" evidence="8">
    <location>
        <begin position="17"/>
        <end position="374"/>
    </location>
</feature>
<feature type="transmembrane region" description="Helical" evidence="7">
    <location>
        <begin position="325"/>
        <end position="346"/>
    </location>
</feature>
<dbReference type="Gene3D" id="1.20.1530.20">
    <property type="match status" value="1"/>
</dbReference>
<feature type="transmembrane region" description="Helical" evidence="7">
    <location>
        <begin position="176"/>
        <end position="197"/>
    </location>
</feature>
<dbReference type="InterPro" id="IPR006153">
    <property type="entry name" value="Cation/H_exchanger_TM"/>
</dbReference>
<name>A0ABZ0IZF6_9BACT</name>
<feature type="transmembrane region" description="Helical" evidence="7">
    <location>
        <begin position="358"/>
        <end position="374"/>
    </location>
</feature>
<feature type="transmembrane region" description="Helical" evidence="7">
    <location>
        <begin position="55"/>
        <end position="74"/>
    </location>
</feature>
<proteinExistence type="inferred from homology"/>
<dbReference type="RefSeq" id="WP_317491691.1">
    <property type="nucleotide sequence ID" value="NZ_CP136051.1"/>
</dbReference>
<reference evidence="9 10" key="1">
    <citation type="journal article" date="2023" name="Microbiol. Resour. Announc.">
        <title>Complete Genome Sequence of Imperialibacter roseus strain P4T.</title>
        <authorList>
            <person name="Tizabi D.R."/>
            <person name="Bachvaroff T."/>
            <person name="Hill R.T."/>
        </authorList>
    </citation>
    <scope>NUCLEOTIDE SEQUENCE [LARGE SCALE GENOMIC DNA]</scope>
    <source>
        <strain evidence="9 10">P4T</strain>
    </source>
</reference>
<feature type="transmembrane region" description="Helical" evidence="7">
    <location>
        <begin position="293"/>
        <end position="313"/>
    </location>
</feature>
<feature type="transmembrane region" description="Helical" evidence="7">
    <location>
        <begin position="115"/>
        <end position="135"/>
    </location>
</feature>
<feature type="transmembrane region" description="Helical" evidence="7">
    <location>
        <begin position="30"/>
        <end position="49"/>
    </location>
</feature>